<evidence type="ECO:0008006" key="4">
    <source>
        <dbReference type="Google" id="ProtNLM"/>
    </source>
</evidence>
<dbReference type="PhylomeDB" id="R7QB48"/>
<dbReference type="Gramene" id="CDF35299">
    <property type="protein sequence ID" value="CDF35299"/>
    <property type="gene ID" value="CHC_T00003869001"/>
</dbReference>
<dbReference type="SUPFAM" id="SSF55136">
    <property type="entry name" value="Probable bacterial effector-binding domain"/>
    <property type="match status" value="1"/>
</dbReference>
<dbReference type="InterPro" id="IPR006917">
    <property type="entry name" value="SOUL_heme-bd"/>
</dbReference>
<dbReference type="AlphaFoldDB" id="R7QB48"/>
<dbReference type="Gene3D" id="3.20.80.10">
    <property type="entry name" value="Regulatory factor, effector binding domain"/>
    <property type="match status" value="1"/>
</dbReference>
<dbReference type="KEGG" id="ccp:CHC_T00003869001"/>
<dbReference type="PANTHER" id="PTHR11220:SF1">
    <property type="entry name" value="HEME-BINDING PROTEIN 2"/>
    <property type="match status" value="1"/>
</dbReference>
<evidence type="ECO:0000256" key="1">
    <source>
        <dbReference type="ARBA" id="ARBA00009817"/>
    </source>
</evidence>
<dbReference type="GeneID" id="17322835"/>
<dbReference type="Proteomes" id="UP000012073">
    <property type="component" value="Unassembled WGS sequence"/>
</dbReference>
<evidence type="ECO:0000313" key="2">
    <source>
        <dbReference type="EMBL" id="CDF35299.1"/>
    </source>
</evidence>
<dbReference type="RefSeq" id="XP_005715118.1">
    <property type="nucleotide sequence ID" value="XM_005715061.1"/>
</dbReference>
<gene>
    <name evidence="2" type="ORF">CHC_T00003869001</name>
</gene>
<proteinExistence type="inferred from homology"/>
<dbReference type="InterPro" id="IPR011256">
    <property type="entry name" value="Reg_factor_effector_dom_sf"/>
</dbReference>
<dbReference type="EMBL" id="HG001727">
    <property type="protein sequence ID" value="CDF35299.1"/>
    <property type="molecule type" value="Genomic_DNA"/>
</dbReference>
<protein>
    <recommendedName>
        <fullName evidence="4">SOUL heme-binding protein</fullName>
    </recommendedName>
</protein>
<accession>R7QB48</accession>
<evidence type="ECO:0000313" key="3">
    <source>
        <dbReference type="Proteomes" id="UP000012073"/>
    </source>
</evidence>
<dbReference type="OrthoDB" id="3869at2759"/>
<dbReference type="Pfam" id="PF04832">
    <property type="entry name" value="SOUL"/>
    <property type="match status" value="1"/>
</dbReference>
<organism evidence="2 3">
    <name type="scientific">Chondrus crispus</name>
    <name type="common">Carrageen Irish moss</name>
    <name type="synonym">Polymorpha crispa</name>
    <dbReference type="NCBI Taxonomy" id="2769"/>
    <lineage>
        <taxon>Eukaryota</taxon>
        <taxon>Rhodophyta</taxon>
        <taxon>Florideophyceae</taxon>
        <taxon>Rhodymeniophycidae</taxon>
        <taxon>Gigartinales</taxon>
        <taxon>Gigartinaceae</taxon>
        <taxon>Chondrus</taxon>
    </lineage>
</organism>
<sequence length="131" mass="13553">MTAPVVVEGGAAPSTSGRSMTFLLPSKYKSVAEAPAPANPAVELGVAPAGRCEAVATYAGNLDMDAAPEKAAQLLDALEKDAVQVTGEYTVCGYNPPFTLPWFKRNEIHVPVDPDSIAELCPPPESEGVAA</sequence>
<keyword evidence="3" id="KW-1185">Reference proteome</keyword>
<dbReference type="PANTHER" id="PTHR11220">
    <property type="entry name" value="HEME-BINDING PROTEIN-RELATED"/>
    <property type="match status" value="1"/>
</dbReference>
<comment type="similarity">
    <text evidence="1">Belongs to the HEBP family.</text>
</comment>
<reference evidence="3" key="1">
    <citation type="journal article" date="2013" name="Proc. Natl. Acad. Sci. U.S.A.">
        <title>Genome structure and metabolic features in the red seaweed Chondrus crispus shed light on evolution of the Archaeplastida.</title>
        <authorList>
            <person name="Collen J."/>
            <person name="Porcel B."/>
            <person name="Carre W."/>
            <person name="Ball S.G."/>
            <person name="Chaparro C."/>
            <person name="Tonon T."/>
            <person name="Barbeyron T."/>
            <person name="Michel G."/>
            <person name="Noel B."/>
            <person name="Valentin K."/>
            <person name="Elias M."/>
            <person name="Artiguenave F."/>
            <person name="Arun A."/>
            <person name="Aury J.M."/>
            <person name="Barbosa-Neto J.F."/>
            <person name="Bothwell J.H."/>
            <person name="Bouget F.Y."/>
            <person name="Brillet L."/>
            <person name="Cabello-Hurtado F."/>
            <person name="Capella-Gutierrez S."/>
            <person name="Charrier B."/>
            <person name="Cladiere L."/>
            <person name="Cock J.M."/>
            <person name="Coelho S.M."/>
            <person name="Colleoni C."/>
            <person name="Czjzek M."/>
            <person name="Da Silva C."/>
            <person name="Delage L."/>
            <person name="Denoeud F."/>
            <person name="Deschamps P."/>
            <person name="Dittami S.M."/>
            <person name="Gabaldon T."/>
            <person name="Gachon C.M."/>
            <person name="Groisillier A."/>
            <person name="Herve C."/>
            <person name="Jabbari K."/>
            <person name="Katinka M."/>
            <person name="Kloareg B."/>
            <person name="Kowalczyk N."/>
            <person name="Labadie K."/>
            <person name="Leblanc C."/>
            <person name="Lopez P.J."/>
            <person name="McLachlan D.H."/>
            <person name="Meslet-Cladiere L."/>
            <person name="Moustafa A."/>
            <person name="Nehr Z."/>
            <person name="Nyvall Collen P."/>
            <person name="Panaud O."/>
            <person name="Partensky F."/>
            <person name="Poulain J."/>
            <person name="Rensing S.A."/>
            <person name="Rousvoal S."/>
            <person name="Samson G."/>
            <person name="Symeonidi A."/>
            <person name="Weissenbach J."/>
            <person name="Zambounis A."/>
            <person name="Wincker P."/>
            <person name="Boyen C."/>
        </authorList>
    </citation>
    <scope>NUCLEOTIDE SEQUENCE [LARGE SCALE GENOMIC DNA]</scope>
    <source>
        <strain evidence="3">cv. Stackhouse</strain>
    </source>
</reference>
<name>R7QB48_CHOCR</name>